<feature type="coiled-coil region" evidence="2">
    <location>
        <begin position="114"/>
        <end position="148"/>
    </location>
</feature>
<keyword evidence="1" id="KW-0862">Zinc</keyword>
<organism evidence="4 5">
    <name type="scientific">Candidatus Anaerobiospirillum pullicola</name>
    <dbReference type="NCBI Taxonomy" id="2838451"/>
    <lineage>
        <taxon>Bacteria</taxon>
        <taxon>Pseudomonadati</taxon>
        <taxon>Pseudomonadota</taxon>
        <taxon>Gammaproteobacteria</taxon>
        <taxon>Aeromonadales</taxon>
        <taxon>Succinivibrionaceae</taxon>
        <taxon>Anaerobiospirillum</taxon>
    </lineage>
</organism>
<dbReference type="PROSITE" id="PS50966">
    <property type="entry name" value="ZF_SWIM"/>
    <property type="match status" value="1"/>
</dbReference>
<name>A0A948TFH7_9GAMM</name>
<dbReference type="AlphaFoldDB" id="A0A948TFH7"/>
<reference evidence="4" key="1">
    <citation type="journal article" date="2021" name="PeerJ">
        <title>Extensive microbial diversity within the chicken gut microbiome revealed by metagenomics and culture.</title>
        <authorList>
            <person name="Gilroy R."/>
            <person name="Ravi A."/>
            <person name="Getino M."/>
            <person name="Pursley I."/>
            <person name="Horton D.L."/>
            <person name="Alikhan N.F."/>
            <person name="Baker D."/>
            <person name="Gharbi K."/>
            <person name="Hall N."/>
            <person name="Watson M."/>
            <person name="Adriaenssens E.M."/>
            <person name="Foster-Nyarko E."/>
            <person name="Jarju S."/>
            <person name="Secka A."/>
            <person name="Antonio M."/>
            <person name="Oren A."/>
            <person name="Chaudhuri R.R."/>
            <person name="La Ragione R."/>
            <person name="Hildebrand F."/>
            <person name="Pallen M.J."/>
        </authorList>
    </citation>
    <scope>NUCLEOTIDE SEQUENCE</scope>
    <source>
        <strain evidence="4">378</strain>
    </source>
</reference>
<sequence length="535" mass="58285">MGSEVKLTSNEVESLAPDASSLKAARGLIKQAKWPLLEYSDHALWGHCQGSGKNPYVAMVDLTQPDIAFKCSCPSRKFPCKHGLALLLNFVEHQDWFKSAPEPQNVTEWLDKRAANAQKKEQRSQEKIDKAKAALEKAQQAAQQAAEGQVQAKSATLVKREAAIADGIAELKLWLKDCLRIGLMQVMQQRVSDINRLSKRLVDAKAPALANMLQEAKDIDCSTNEGRRQYLKQLSRVYLVASSFERRESLTPEWQSEIARLVGIPTPKEEVMAAAMVANGGQDVAPETVLVCADWPYKVANGTNHKQYCYRLAQQEFVTYFTFVPNNAQAAQQVEQPLPIGAVFSAKVYPYPGLPQVPRVLLEERVLQGKIPPSAAGADSGTGAVTVSDAASASAAALSADAASTAAGDAALSLWSQLHGVPAMPAALQSMAQYFTQNPFADLYPVVMEHANFAQQGATYNGTWFLCDPEGHARQLSCDGKNQEELHEQVVSCLALTGGHEFTAIVLLNDVQTILCGVVYEGRFLPLNISKLFSD</sequence>
<gene>
    <name evidence="4" type="ORF">H9847_03720</name>
</gene>
<dbReference type="GO" id="GO:0008270">
    <property type="term" value="F:zinc ion binding"/>
    <property type="evidence" value="ECO:0007669"/>
    <property type="project" value="UniProtKB-KW"/>
</dbReference>
<evidence type="ECO:0000256" key="2">
    <source>
        <dbReference type="SAM" id="Coils"/>
    </source>
</evidence>
<evidence type="ECO:0000313" key="5">
    <source>
        <dbReference type="Proteomes" id="UP000733611"/>
    </source>
</evidence>
<protein>
    <submittedName>
        <fullName evidence="4">SWIM zinc finger family protein</fullName>
    </submittedName>
</protein>
<evidence type="ECO:0000259" key="3">
    <source>
        <dbReference type="PROSITE" id="PS50966"/>
    </source>
</evidence>
<evidence type="ECO:0000313" key="4">
    <source>
        <dbReference type="EMBL" id="MBU3843964.1"/>
    </source>
</evidence>
<evidence type="ECO:0000256" key="1">
    <source>
        <dbReference type="PROSITE-ProRule" id="PRU00325"/>
    </source>
</evidence>
<feature type="domain" description="SWIM-type" evidence="3">
    <location>
        <begin position="56"/>
        <end position="91"/>
    </location>
</feature>
<dbReference type="Pfam" id="PF04434">
    <property type="entry name" value="SWIM"/>
    <property type="match status" value="1"/>
</dbReference>
<keyword evidence="1" id="KW-0479">Metal-binding</keyword>
<dbReference type="InterPro" id="IPR007527">
    <property type="entry name" value="Znf_SWIM"/>
</dbReference>
<proteinExistence type="predicted"/>
<keyword evidence="1" id="KW-0863">Zinc-finger</keyword>
<dbReference type="EMBL" id="JAHLFE010000069">
    <property type="protein sequence ID" value="MBU3843964.1"/>
    <property type="molecule type" value="Genomic_DNA"/>
</dbReference>
<accession>A0A948TFH7</accession>
<dbReference type="Proteomes" id="UP000733611">
    <property type="component" value="Unassembled WGS sequence"/>
</dbReference>
<keyword evidence="2" id="KW-0175">Coiled coil</keyword>
<comment type="caution">
    <text evidence="4">The sequence shown here is derived from an EMBL/GenBank/DDBJ whole genome shotgun (WGS) entry which is preliminary data.</text>
</comment>
<reference evidence="4" key="2">
    <citation type="submission" date="2021-04" db="EMBL/GenBank/DDBJ databases">
        <authorList>
            <person name="Gilroy R."/>
        </authorList>
    </citation>
    <scope>NUCLEOTIDE SEQUENCE</scope>
    <source>
        <strain evidence="4">378</strain>
    </source>
</reference>